<dbReference type="SUPFAM" id="SSF52540">
    <property type="entry name" value="P-loop containing nucleoside triphosphate hydrolases"/>
    <property type="match status" value="1"/>
</dbReference>
<keyword evidence="4" id="KW-0547">Nucleotide-binding</keyword>
<reference evidence="8" key="2">
    <citation type="journal article" date="2017" name="Nat. Plants">
        <title>The Aegilops tauschii genome reveals multiple impacts of transposons.</title>
        <authorList>
            <person name="Zhao G."/>
            <person name="Zou C."/>
            <person name="Li K."/>
            <person name="Wang K."/>
            <person name="Li T."/>
            <person name="Gao L."/>
            <person name="Zhang X."/>
            <person name="Wang H."/>
            <person name="Yang Z."/>
            <person name="Liu X."/>
            <person name="Jiang W."/>
            <person name="Mao L."/>
            <person name="Kong X."/>
            <person name="Jiao Y."/>
            <person name="Jia J."/>
        </authorList>
    </citation>
    <scope>NUCLEOTIDE SEQUENCE [LARGE SCALE GENOMIC DNA]</scope>
    <source>
        <strain evidence="8">cv. AL8/78</strain>
    </source>
</reference>
<evidence type="ECO:0000313" key="8">
    <source>
        <dbReference type="Proteomes" id="UP000015105"/>
    </source>
</evidence>
<dbReference type="GO" id="GO:0043531">
    <property type="term" value="F:ADP binding"/>
    <property type="evidence" value="ECO:0007669"/>
    <property type="project" value="InterPro"/>
</dbReference>
<evidence type="ECO:0000256" key="4">
    <source>
        <dbReference type="ARBA" id="ARBA00022741"/>
    </source>
</evidence>
<comment type="similarity">
    <text evidence="1">Belongs to the disease resistance NB-LRR family.</text>
</comment>
<evidence type="ECO:0000256" key="5">
    <source>
        <dbReference type="ARBA" id="ARBA00022821"/>
    </source>
</evidence>
<evidence type="ECO:0000313" key="7">
    <source>
        <dbReference type="EnsemblPlants" id="AET3Gv20679400.1"/>
    </source>
</evidence>
<evidence type="ECO:0000259" key="6">
    <source>
        <dbReference type="Pfam" id="PF18052"/>
    </source>
</evidence>
<dbReference type="EnsemblPlants" id="AET3Gv20679400.1">
    <property type="protein sequence ID" value="AET3Gv20679400.1"/>
    <property type="gene ID" value="AET3Gv20679400"/>
</dbReference>
<evidence type="ECO:0000256" key="1">
    <source>
        <dbReference type="ARBA" id="ARBA00008894"/>
    </source>
</evidence>
<reference evidence="7" key="5">
    <citation type="journal article" date="2021" name="G3 (Bethesda)">
        <title>Aegilops tauschii genome assembly Aet v5.0 features greater sequence contiguity and improved annotation.</title>
        <authorList>
            <person name="Wang L."/>
            <person name="Zhu T."/>
            <person name="Rodriguez J.C."/>
            <person name="Deal K.R."/>
            <person name="Dubcovsky J."/>
            <person name="McGuire P.E."/>
            <person name="Lux T."/>
            <person name="Spannagl M."/>
            <person name="Mayer K.F.X."/>
            <person name="Baldrich P."/>
            <person name="Meyers B.C."/>
            <person name="Huo N."/>
            <person name="Gu Y.Q."/>
            <person name="Zhou H."/>
            <person name="Devos K.M."/>
            <person name="Bennetzen J.L."/>
            <person name="Unver T."/>
            <person name="Budak H."/>
            <person name="Gulick P.J."/>
            <person name="Galiba G."/>
            <person name="Kalapos B."/>
            <person name="Nelson D.R."/>
            <person name="Li P."/>
            <person name="You F.M."/>
            <person name="Luo M.C."/>
            <person name="Dvorak J."/>
        </authorList>
    </citation>
    <scope>NUCLEOTIDE SEQUENCE [LARGE SCALE GENOMIC DNA]</scope>
    <source>
        <strain evidence="7">cv. AL8/78</strain>
    </source>
</reference>
<keyword evidence="8" id="KW-1185">Reference proteome</keyword>
<sequence length="574" mass="64368">NIALQAVLTHCVVSGQFRRPCCQSYDVSIRPWAEARTSMTQPGPQVGLSLFSSLVDSSIPPAILQGPSKMEPLLSAIVGDLVSRALSMVTQRYLQSKGAEEEKLQRLRAVLLRIDATVEEAEGRHITNQAMLQQLQMLRRGMYRGYYTLDTFRYRAHRDEAYGEASTRRSLALSRFSPSSSRRTFFSVCDAPSRDLVLDAGSCSNLDKMLSSLERMIGDMQEFVMFLASYPRISRQPYSAYLFHDQVMFGRQMEKETILSFLLCREAARNGSLGVLPIIGPARVGKSTLVEHVCHDERVRRRFSLIVFFSGNDLNGGNLATLKGSGVIKHQNLASSPRGDSLAVIELAGDMDEETWRGLYTSAANHLTPGSKIILTSRSEKIASLGTAQSLVLKFLSQEAYWYFFKTAAFGSTDPGEHPNLAALGMEIVVHMNRSFVAANTVASLLRTNLDTRFWRRVLRCLRDFASKHLSMFGEHPTNLLQKDQPVYMWTMAKTSNVVVMRDIYHEPSPQISEVPRITAQDVLSGRVTSEGAFQAVAWRSRIPPCYTYLVSFVVSRTDEHVVLGKKRSRQERI</sequence>
<reference evidence="7" key="3">
    <citation type="journal article" date="2017" name="Nature">
        <title>Genome sequence of the progenitor of the wheat D genome Aegilops tauschii.</title>
        <authorList>
            <person name="Luo M.C."/>
            <person name="Gu Y.Q."/>
            <person name="Puiu D."/>
            <person name="Wang H."/>
            <person name="Twardziok S.O."/>
            <person name="Deal K.R."/>
            <person name="Huo N."/>
            <person name="Zhu T."/>
            <person name="Wang L."/>
            <person name="Wang Y."/>
            <person name="McGuire P.E."/>
            <person name="Liu S."/>
            <person name="Long H."/>
            <person name="Ramasamy R.K."/>
            <person name="Rodriguez J.C."/>
            <person name="Van S.L."/>
            <person name="Yuan L."/>
            <person name="Wang Z."/>
            <person name="Xia Z."/>
            <person name="Xiao L."/>
            <person name="Anderson O.D."/>
            <person name="Ouyang S."/>
            <person name="Liang Y."/>
            <person name="Zimin A.V."/>
            <person name="Pertea G."/>
            <person name="Qi P."/>
            <person name="Bennetzen J.L."/>
            <person name="Dai X."/>
            <person name="Dawson M.W."/>
            <person name="Muller H.G."/>
            <person name="Kugler K."/>
            <person name="Rivarola-Duarte L."/>
            <person name="Spannagl M."/>
            <person name="Mayer K.F.X."/>
            <person name="Lu F.H."/>
            <person name="Bevan M.W."/>
            <person name="Leroy P."/>
            <person name="Li P."/>
            <person name="You F.M."/>
            <person name="Sun Q."/>
            <person name="Liu Z."/>
            <person name="Lyons E."/>
            <person name="Wicker T."/>
            <person name="Salzberg S.L."/>
            <person name="Devos K.M."/>
            <person name="Dvorak J."/>
        </authorList>
    </citation>
    <scope>NUCLEOTIDE SEQUENCE [LARGE SCALE GENOMIC DNA]</scope>
    <source>
        <strain evidence="7">cv. AL8/78</strain>
    </source>
</reference>
<dbReference type="PANTHER" id="PTHR33377:SF60">
    <property type="entry name" value="NB-ARC DOMAIN-CONTAINING PROTEIN"/>
    <property type="match status" value="1"/>
</dbReference>
<accession>A0A453FHR0</accession>
<protein>
    <recommendedName>
        <fullName evidence="6">Disease resistance N-terminal domain-containing protein</fullName>
    </recommendedName>
</protein>
<organism evidence="7 8">
    <name type="scientific">Aegilops tauschii subsp. strangulata</name>
    <name type="common">Goatgrass</name>
    <dbReference type="NCBI Taxonomy" id="200361"/>
    <lineage>
        <taxon>Eukaryota</taxon>
        <taxon>Viridiplantae</taxon>
        <taxon>Streptophyta</taxon>
        <taxon>Embryophyta</taxon>
        <taxon>Tracheophyta</taxon>
        <taxon>Spermatophyta</taxon>
        <taxon>Magnoliopsida</taxon>
        <taxon>Liliopsida</taxon>
        <taxon>Poales</taxon>
        <taxon>Poaceae</taxon>
        <taxon>BOP clade</taxon>
        <taxon>Pooideae</taxon>
        <taxon>Triticodae</taxon>
        <taxon>Triticeae</taxon>
        <taxon>Triticinae</taxon>
        <taxon>Aegilops</taxon>
    </lineage>
</organism>
<dbReference type="Gene3D" id="3.40.50.300">
    <property type="entry name" value="P-loop containing nucleotide triphosphate hydrolases"/>
    <property type="match status" value="1"/>
</dbReference>
<feature type="domain" description="Disease resistance N-terminal" evidence="6">
    <location>
        <begin position="78"/>
        <end position="166"/>
    </location>
</feature>
<keyword evidence="3" id="KW-0677">Repeat</keyword>
<dbReference type="InterPro" id="IPR027417">
    <property type="entry name" value="P-loop_NTPase"/>
</dbReference>
<name>A0A453FHR0_AEGTS</name>
<reference evidence="7" key="4">
    <citation type="submission" date="2019-03" db="UniProtKB">
        <authorList>
            <consortium name="EnsemblPlants"/>
        </authorList>
    </citation>
    <scope>IDENTIFICATION</scope>
</reference>
<dbReference type="STRING" id="200361.A0A453FHR0"/>
<dbReference type="InterPro" id="IPR041118">
    <property type="entry name" value="Rx_N"/>
</dbReference>
<dbReference type="PANTHER" id="PTHR33377">
    <property type="entry name" value="OS10G0134700 PROTEIN-RELATED"/>
    <property type="match status" value="1"/>
</dbReference>
<reference evidence="8" key="1">
    <citation type="journal article" date="2014" name="Science">
        <title>Ancient hybridizations among the ancestral genomes of bread wheat.</title>
        <authorList>
            <consortium name="International Wheat Genome Sequencing Consortium,"/>
            <person name="Marcussen T."/>
            <person name="Sandve S.R."/>
            <person name="Heier L."/>
            <person name="Spannagl M."/>
            <person name="Pfeifer M."/>
            <person name="Jakobsen K.S."/>
            <person name="Wulff B.B."/>
            <person name="Steuernagel B."/>
            <person name="Mayer K.F."/>
            <person name="Olsen O.A."/>
        </authorList>
    </citation>
    <scope>NUCLEOTIDE SEQUENCE [LARGE SCALE GENOMIC DNA]</scope>
    <source>
        <strain evidence="8">cv. AL8/78</strain>
    </source>
</reference>
<evidence type="ECO:0000256" key="2">
    <source>
        <dbReference type="ARBA" id="ARBA00022614"/>
    </source>
</evidence>
<keyword evidence="5" id="KW-0611">Plant defense</keyword>
<dbReference type="Gramene" id="AET3Gv20679400.1">
    <property type="protein sequence ID" value="AET3Gv20679400.1"/>
    <property type="gene ID" value="AET3Gv20679400"/>
</dbReference>
<evidence type="ECO:0000256" key="3">
    <source>
        <dbReference type="ARBA" id="ARBA00022737"/>
    </source>
</evidence>
<dbReference type="Pfam" id="PF18052">
    <property type="entry name" value="Rx_N"/>
    <property type="match status" value="1"/>
</dbReference>
<dbReference type="AlphaFoldDB" id="A0A453FHR0"/>
<keyword evidence="2" id="KW-0433">Leucine-rich repeat</keyword>
<dbReference type="GO" id="GO:0006952">
    <property type="term" value="P:defense response"/>
    <property type="evidence" value="ECO:0007669"/>
    <property type="project" value="UniProtKB-KW"/>
</dbReference>
<proteinExistence type="inferred from homology"/>
<dbReference type="Proteomes" id="UP000015105">
    <property type="component" value="Chromosome 3D"/>
</dbReference>